<reference evidence="3" key="1">
    <citation type="submission" date="2020-10" db="EMBL/GenBank/DDBJ databases">
        <title>De novo genome project of the cellulose decomposer Thermobifida halotolerans type strain.</title>
        <authorList>
            <person name="Nagy I."/>
            <person name="Horvath B."/>
            <person name="Kukolya J."/>
            <person name="Nagy I."/>
            <person name="Orsini M."/>
        </authorList>
    </citation>
    <scope>NUCLEOTIDE SEQUENCE</scope>
    <source>
        <strain evidence="3">DSM 44931</strain>
    </source>
</reference>
<evidence type="ECO:0000313" key="4">
    <source>
        <dbReference type="Proteomes" id="UP000265719"/>
    </source>
</evidence>
<keyword evidence="4" id="KW-1185">Reference proteome</keyword>
<feature type="region of interest" description="Disordered" evidence="2">
    <location>
        <begin position="1"/>
        <end position="21"/>
    </location>
</feature>
<evidence type="ECO:0000313" key="3">
    <source>
        <dbReference type="EMBL" id="UOE21302.1"/>
    </source>
</evidence>
<protein>
    <submittedName>
        <fullName evidence="3">Aminotransferase class III-fold pyridoxal phosphate-dependent enzyme</fullName>
    </submittedName>
</protein>
<feature type="region of interest" description="Disordered" evidence="2">
    <location>
        <begin position="102"/>
        <end position="124"/>
    </location>
</feature>
<dbReference type="InterPro" id="IPR015424">
    <property type="entry name" value="PyrdxlP-dep_Trfase"/>
</dbReference>
<gene>
    <name evidence="3" type="ORF">NI17_009310</name>
</gene>
<evidence type="ECO:0000256" key="1">
    <source>
        <dbReference type="ARBA" id="ARBA00008954"/>
    </source>
</evidence>
<dbReference type="RefSeq" id="WP_170163085.1">
    <property type="nucleotide sequence ID" value="NZ_CP063196.1"/>
</dbReference>
<dbReference type="Pfam" id="PF00202">
    <property type="entry name" value="Aminotran_3"/>
    <property type="match status" value="1"/>
</dbReference>
<dbReference type="InterPro" id="IPR005814">
    <property type="entry name" value="Aminotrans_3"/>
</dbReference>
<sequence length="124" mass="12484">MGSAARTTTAGSCSPPVATGFGRTGPYFAGQEWPEPPDILLASKGLTNGTCAAAAVVASTEVLSVFTRADASLVHAETQAGSPSTCAAITAVTGEMERLDALQNGKRGPQDWTSSSNPSATTPL</sequence>
<dbReference type="SUPFAM" id="SSF53383">
    <property type="entry name" value="PLP-dependent transferases"/>
    <property type="match status" value="1"/>
</dbReference>
<evidence type="ECO:0000256" key="2">
    <source>
        <dbReference type="SAM" id="MobiDB-lite"/>
    </source>
</evidence>
<name>A0AA97M5S9_9ACTN</name>
<feature type="compositionally biased region" description="Polar residues" evidence="2">
    <location>
        <begin position="1"/>
        <end position="12"/>
    </location>
</feature>
<dbReference type="PANTHER" id="PTHR43094">
    <property type="entry name" value="AMINOTRANSFERASE"/>
    <property type="match status" value="1"/>
</dbReference>
<comment type="similarity">
    <text evidence="1">Belongs to the class-III pyridoxal-phosphate-dependent aminotransferase family.</text>
</comment>
<accession>A0AA97M5S9</accession>
<proteinExistence type="inferred from homology"/>
<dbReference type="InterPro" id="IPR015421">
    <property type="entry name" value="PyrdxlP-dep_Trfase_major"/>
</dbReference>
<dbReference type="KEGG" id="thao:NI17_009310"/>
<dbReference type="Proteomes" id="UP000265719">
    <property type="component" value="Chromosome"/>
</dbReference>
<dbReference type="AlphaFoldDB" id="A0AA97M5S9"/>
<dbReference type="GO" id="GO:0030170">
    <property type="term" value="F:pyridoxal phosphate binding"/>
    <property type="evidence" value="ECO:0007669"/>
    <property type="project" value="InterPro"/>
</dbReference>
<dbReference type="Gene3D" id="3.40.640.10">
    <property type="entry name" value="Type I PLP-dependent aspartate aminotransferase-like (Major domain)"/>
    <property type="match status" value="1"/>
</dbReference>
<dbReference type="GO" id="GO:0008483">
    <property type="term" value="F:transaminase activity"/>
    <property type="evidence" value="ECO:0007669"/>
    <property type="project" value="UniProtKB-KW"/>
</dbReference>
<keyword evidence="3" id="KW-0032">Aminotransferase</keyword>
<keyword evidence="3" id="KW-0808">Transferase</keyword>
<feature type="compositionally biased region" description="Polar residues" evidence="2">
    <location>
        <begin position="111"/>
        <end position="124"/>
    </location>
</feature>
<dbReference type="PANTHER" id="PTHR43094:SF1">
    <property type="entry name" value="AMINOTRANSFERASE CLASS-III"/>
    <property type="match status" value="1"/>
</dbReference>
<organism evidence="3 4">
    <name type="scientific">Thermobifida halotolerans</name>
    <dbReference type="NCBI Taxonomy" id="483545"/>
    <lineage>
        <taxon>Bacteria</taxon>
        <taxon>Bacillati</taxon>
        <taxon>Actinomycetota</taxon>
        <taxon>Actinomycetes</taxon>
        <taxon>Streptosporangiales</taxon>
        <taxon>Nocardiopsidaceae</taxon>
        <taxon>Thermobifida</taxon>
    </lineage>
</organism>
<dbReference type="EMBL" id="CP063196">
    <property type="protein sequence ID" value="UOE21302.1"/>
    <property type="molecule type" value="Genomic_DNA"/>
</dbReference>